<reference evidence="1" key="1">
    <citation type="submission" date="2023-04" db="EMBL/GenBank/DDBJ databases">
        <authorList>
            <consortium name="ELIXIR-Norway"/>
        </authorList>
    </citation>
    <scope>NUCLEOTIDE SEQUENCE [LARGE SCALE GENOMIC DNA]</scope>
</reference>
<proteinExistence type="predicted"/>
<protein>
    <submittedName>
        <fullName evidence="1">Uncharacterized protein</fullName>
    </submittedName>
</protein>
<evidence type="ECO:0000313" key="2">
    <source>
        <dbReference type="Proteomes" id="UP001176941"/>
    </source>
</evidence>
<accession>A0ABN8YQ90</accession>
<organism evidence="1 2">
    <name type="scientific">Rangifer tarandus platyrhynchus</name>
    <name type="common">Svalbard reindeer</name>
    <dbReference type="NCBI Taxonomy" id="3082113"/>
    <lineage>
        <taxon>Eukaryota</taxon>
        <taxon>Metazoa</taxon>
        <taxon>Chordata</taxon>
        <taxon>Craniata</taxon>
        <taxon>Vertebrata</taxon>
        <taxon>Euteleostomi</taxon>
        <taxon>Mammalia</taxon>
        <taxon>Eutheria</taxon>
        <taxon>Laurasiatheria</taxon>
        <taxon>Artiodactyla</taxon>
        <taxon>Ruminantia</taxon>
        <taxon>Pecora</taxon>
        <taxon>Cervidae</taxon>
        <taxon>Odocoileinae</taxon>
        <taxon>Rangifer</taxon>
    </lineage>
</organism>
<sequence>MIRFGIKTISLRFRSQQESKVDPPSPQTGQPHIKADTHTACRLMDWGLWKGLGGSVWLLSLVLAHGPLTLPGHSGAPGWSVPHGAWGFRSRCSSSPAQLWVESRLGLRALAVTSGQLPAARCRVVLWLFLP</sequence>
<dbReference type="EMBL" id="OX459957">
    <property type="protein sequence ID" value="CAI9163699.1"/>
    <property type="molecule type" value="Genomic_DNA"/>
</dbReference>
<gene>
    <name evidence="1" type="ORF">MRATA1EN1_LOCUS12661</name>
</gene>
<evidence type="ECO:0000313" key="1">
    <source>
        <dbReference type="EMBL" id="CAI9163699.1"/>
    </source>
</evidence>
<dbReference type="Proteomes" id="UP001176941">
    <property type="component" value="Chromosome 21"/>
</dbReference>
<name>A0ABN8YQ90_RANTA</name>
<keyword evidence="2" id="KW-1185">Reference proteome</keyword>